<feature type="transmembrane region" description="Helical" evidence="1">
    <location>
        <begin position="111"/>
        <end position="130"/>
    </location>
</feature>
<name>A0A370Q4F6_9FLAO</name>
<evidence type="ECO:0000313" key="2">
    <source>
        <dbReference type="EMBL" id="RDK83243.1"/>
    </source>
</evidence>
<feature type="transmembrane region" description="Helical" evidence="1">
    <location>
        <begin position="316"/>
        <end position="336"/>
    </location>
</feature>
<comment type="caution">
    <text evidence="2">The sequence shown here is derived from an EMBL/GenBank/DDBJ whole genome shotgun (WGS) entry which is preliminary data.</text>
</comment>
<dbReference type="EMBL" id="QRAO01000008">
    <property type="protein sequence ID" value="RDK83243.1"/>
    <property type="molecule type" value="Genomic_DNA"/>
</dbReference>
<gene>
    <name evidence="2" type="ORF">C8D94_10831</name>
</gene>
<keyword evidence="1" id="KW-0812">Transmembrane</keyword>
<evidence type="ECO:0000313" key="3">
    <source>
        <dbReference type="Proteomes" id="UP000255317"/>
    </source>
</evidence>
<feature type="transmembrane region" description="Helical" evidence="1">
    <location>
        <begin position="213"/>
        <end position="233"/>
    </location>
</feature>
<feature type="transmembrane region" description="Helical" evidence="1">
    <location>
        <begin position="348"/>
        <end position="367"/>
    </location>
</feature>
<evidence type="ECO:0000256" key="1">
    <source>
        <dbReference type="SAM" id="Phobius"/>
    </source>
</evidence>
<feature type="transmembrane region" description="Helical" evidence="1">
    <location>
        <begin position="136"/>
        <end position="154"/>
    </location>
</feature>
<protein>
    <recommendedName>
        <fullName evidence="4">Dolichyl-phosphate-mannose-protein mannosyltransferase</fullName>
    </recommendedName>
</protein>
<evidence type="ECO:0008006" key="4">
    <source>
        <dbReference type="Google" id="ProtNLM"/>
    </source>
</evidence>
<dbReference type="OrthoDB" id="1489163at2"/>
<accession>A0A370Q4F6</accession>
<proteinExistence type="predicted"/>
<feature type="transmembrane region" description="Helical" evidence="1">
    <location>
        <begin position="185"/>
        <end position="201"/>
    </location>
</feature>
<dbReference type="RefSeq" id="WP_115124697.1">
    <property type="nucleotide sequence ID" value="NZ_QRAO01000008.1"/>
</dbReference>
<feature type="transmembrane region" description="Helical" evidence="1">
    <location>
        <begin position="264"/>
        <end position="283"/>
    </location>
</feature>
<dbReference type="Proteomes" id="UP000255317">
    <property type="component" value="Unassembled WGS sequence"/>
</dbReference>
<feature type="transmembrane region" description="Helical" evidence="1">
    <location>
        <begin position="84"/>
        <end position="104"/>
    </location>
</feature>
<feature type="transmembrane region" description="Helical" evidence="1">
    <location>
        <begin position="7"/>
        <end position="23"/>
    </location>
</feature>
<feature type="transmembrane region" description="Helical" evidence="1">
    <location>
        <begin position="163"/>
        <end position="179"/>
    </location>
</feature>
<keyword evidence="3" id="KW-1185">Reference proteome</keyword>
<feature type="transmembrane region" description="Helical" evidence="1">
    <location>
        <begin position="292"/>
        <end position="310"/>
    </location>
</feature>
<dbReference type="AlphaFoldDB" id="A0A370Q4F6"/>
<reference evidence="2 3" key="1">
    <citation type="submission" date="2018-07" db="EMBL/GenBank/DDBJ databases">
        <title>Genomic Encyclopedia of Type Strains, Phase IV (KMG-IV): sequencing the most valuable type-strain genomes for metagenomic binning, comparative biology and taxonomic classification.</title>
        <authorList>
            <person name="Goeker M."/>
        </authorList>
    </citation>
    <scope>NUCLEOTIDE SEQUENCE [LARGE SCALE GENOMIC DNA]</scope>
    <source>
        <strain evidence="2 3">DSM 101478</strain>
    </source>
</reference>
<organism evidence="2 3">
    <name type="scientific">Marinirhabdus gelatinilytica</name>
    <dbReference type="NCBI Taxonomy" id="1703343"/>
    <lineage>
        <taxon>Bacteria</taxon>
        <taxon>Pseudomonadati</taxon>
        <taxon>Bacteroidota</taxon>
        <taxon>Flavobacteriia</taxon>
        <taxon>Flavobacteriales</taxon>
        <taxon>Flavobacteriaceae</taxon>
    </lineage>
</organism>
<keyword evidence="1" id="KW-1133">Transmembrane helix</keyword>
<keyword evidence="1" id="KW-0472">Membrane</keyword>
<sequence length="497" mass="58019">MKNKIEHILITLLGCIPMVFWSYRNLRADLWYDEVFSLKHFTLVNINTTLFYYPAPNNHIFYNLLMQMVSRVTGLRDILLVEEYAFVFRMMQLGLSLLCGVYVLKILRHIFKLRNIALTWVVLFTTVPFMNFSLQLRGYCLSTLLLLMLLYYAWRYIKFQKKRYVVLLGVLSMMLLYTIPSNLYVLLGLCMAIAMGSLVALQKKDSAIFRNSVWVIVAIAVGSLLAVLLYLPIWEELVYNKFSNRSAPGYFLSFKILWRTLPQFFSERYALLLLFLPGLYYLYKEKNFDKKVQYITILVLFLGAFVASFLHQKAPYARVFVPLAPMFVLVLLVPLLTMLTNVPKRLGVAIKFLVCIYCIGIFFNEVYKSDKRIAENLIEDNIVSQHLYDNYYLAEFFKQDETTTQLASIQDKEPIVTFKLRDQPSLELYLEKQNLAATKIEAIEQLKPFIEQHRSLFLLTSHTNTVLDFLKKIEGIQANVITEETRFTTIIRVNAID</sequence>